<evidence type="ECO:0000313" key="2">
    <source>
        <dbReference type="Proteomes" id="UP000664701"/>
    </source>
</evidence>
<sequence>MKNKLFLGMISLLAIVIVFSVLTNRTNDTVTTNTDIEIEGKISNQEDALAAFETLETNLQATNNEDVDLYVTTLVANAREDTKKEMQAFFDEYDLENTLLSFKVLKQEENRMLVETQQKTVNKGKNDYRDHIAEAHHTFVKENGRWVIEETNMTNTHFI</sequence>
<keyword evidence="2" id="KW-1185">Reference proteome</keyword>
<evidence type="ECO:0000313" key="1">
    <source>
        <dbReference type="EMBL" id="WYJ78252.1"/>
    </source>
</evidence>
<dbReference type="RefSeq" id="WP_207941594.1">
    <property type="nucleotide sequence ID" value="NZ_CP147251.1"/>
</dbReference>
<proteinExistence type="predicted"/>
<reference evidence="1 2" key="2">
    <citation type="submission" date="2024-03" db="EMBL/GenBank/DDBJ databases">
        <title>The Genome Sequence of Enterococcus sp. DIV2402.</title>
        <authorList>
            <consortium name="The Broad Institute Genomics Platform"/>
            <consortium name="The Broad Institute Microbial Omics Core"/>
            <consortium name="The Broad Institute Genomic Center for Infectious Diseases"/>
            <person name="Earl A."/>
            <person name="Manson A."/>
            <person name="Gilmore M."/>
            <person name="Schwartman J."/>
            <person name="Shea T."/>
            <person name="Abouelleil A."/>
            <person name="Cao P."/>
            <person name="Chapman S."/>
            <person name="Cusick C."/>
            <person name="Young S."/>
            <person name="Neafsey D."/>
            <person name="Nusbaum C."/>
            <person name="Birren B."/>
        </authorList>
    </citation>
    <scope>NUCLEOTIDE SEQUENCE [LARGE SCALE GENOMIC DNA]</scope>
    <source>
        <strain evidence="1 2">DIV2402</strain>
    </source>
</reference>
<dbReference type="Proteomes" id="UP000664701">
    <property type="component" value="Chromosome"/>
</dbReference>
<organism evidence="1 2">
    <name type="scientific">Candidatus Enterococcus lowellii</name>
    <dbReference type="NCBI Taxonomy" id="2230877"/>
    <lineage>
        <taxon>Bacteria</taxon>
        <taxon>Bacillati</taxon>
        <taxon>Bacillota</taxon>
        <taxon>Bacilli</taxon>
        <taxon>Lactobacillales</taxon>
        <taxon>Enterococcaceae</taxon>
        <taxon>Enterococcus</taxon>
    </lineage>
</organism>
<protein>
    <submittedName>
        <fullName evidence="1">Uncharacterized protein</fullName>
    </submittedName>
</protein>
<reference evidence="1 2" key="1">
    <citation type="submission" date="2021-03" db="EMBL/GenBank/DDBJ databases">
        <authorList>
            <person name="Gilmore M.S."/>
            <person name="Schwartzman J."/>
            <person name="Van Tyne D."/>
            <person name="Martin M."/>
            <person name="Earl A.M."/>
            <person name="Manson A.L."/>
            <person name="Straub T."/>
            <person name="Salamzade R."/>
            <person name="Saavedra J."/>
            <person name="Lebreton F."/>
            <person name="Prichula J."/>
            <person name="Schaufler K."/>
            <person name="Gaca A."/>
            <person name="Sgardioli B."/>
            <person name="Wagenaar J."/>
            <person name="Strong T."/>
        </authorList>
    </citation>
    <scope>NUCLEOTIDE SEQUENCE [LARGE SCALE GENOMIC DNA]</scope>
    <source>
        <strain evidence="1 2">DIV2402</strain>
    </source>
</reference>
<accession>A0ABZ2SRU1</accession>
<name>A0ABZ2SRU1_9ENTE</name>
<gene>
    <name evidence="1" type="ORF">DOK78_002909</name>
</gene>
<dbReference type="EMBL" id="CP147251">
    <property type="protein sequence ID" value="WYJ78252.1"/>
    <property type="molecule type" value="Genomic_DNA"/>
</dbReference>